<dbReference type="FunFam" id="3.30.200.20:FF:000195">
    <property type="entry name" value="G-type lectin S-receptor-like serine/threonine-protein kinase"/>
    <property type="match status" value="1"/>
</dbReference>
<feature type="domain" description="Protein kinase" evidence="12">
    <location>
        <begin position="50"/>
        <end position="336"/>
    </location>
</feature>
<evidence type="ECO:0000256" key="10">
    <source>
        <dbReference type="ARBA" id="ARBA00047899"/>
    </source>
</evidence>
<sequence length="368" mass="41966">MRKRKTKIVQVGKSSKHKANRKAAAGDFHNNDPNMMVYSLSDLEVATCGFSLENKLGEGGYGPVYKGILADGQEIAIKKLSKTSTQGYEEFKNEVMLTAKLQHVNLVRVLGFCIENEEQMLIYEYMPNKTLDYYLYDHIRRLMLDWLKRVVIIEGVTQGLLYLQEYSILTVIHRDLKASNILLDKDMKPKISDFGMAKIFRKDEVEANTNRIVGTYGYVPPEYVRQGLYSTKSDVYGFGVLLLQIISGKKNACLYGIHEDLSLLDFAFEVWREGKGMEFMDISLDDTTSSYKLLRCMHVALLCVQENANDRPTMLDVSSMLRNETKAMADPKRPAFSAKRNDDQENRSRLQVEICLVDDSTISEVVAR</sequence>
<keyword evidence="8" id="KW-1015">Disulfide bond</keyword>
<dbReference type="GO" id="GO:0005886">
    <property type="term" value="C:plasma membrane"/>
    <property type="evidence" value="ECO:0007669"/>
    <property type="project" value="TreeGrafter"/>
</dbReference>
<comment type="caution">
    <text evidence="13">The sequence shown here is derived from an EMBL/GenBank/DDBJ whole genome shotgun (WGS) entry which is preliminary data.</text>
</comment>
<name>A0A9W7HWB2_HIBTR</name>
<dbReference type="OrthoDB" id="73875at2759"/>
<dbReference type="FunFam" id="1.10.510.10:FF:001964">
    <property type="entry name" value="Uncharacterized protein"/>
    <property type="match status" value="1"/>
</dbReference>
<dbReference type="EC" id="2.7.11.1" evidence="1"/>
<dbReference type="InterPro" id="IPR000719">
    <property type="entry name" value="Prot_kinase_dom"/>
</dbReference>
<keyword evidence="5" id="KW-0547">Nucleotide-binding</keyword>
<evidence type="ECO:0000256" key="8">
    <source>
        <dbReference type="ARBA" id="ARBA00023157"/>
    </source>
</evidence>
<evidence type="ECO:0000256" key="6">
    <source>
        <dbReference type="ARBA" id="ARBA00022777"/>
    </source>
</evidence>
<keyword evidence="3" id="KW-0808">Transferase</keyword>
<dbReference type="PROSITE" id="PS50011">
    <property type="entry name" value="PROTEIN_KINASE_DOM"/>
    <property type="match status" value="1"/>
</dbReference>
<evidence type="ECO:0000256" key="1">
    <source>
        <dbReference type="ARBA" id="ARBA00012513"/>
    </source>
</evidence>
<evidence type="ECO:0000313" key="14">
    <source>
        <dbReference type="Proteomes" id="UP001165190"/>
    </source>
</evidence>
<gene>
    <name evidence="13" type="ORF">HRI_002056600</name>
</gene>
<dbReference type="PROSITE" id="PS00108">
    <property type="entry name" value="PROTEIN_KINASE_ST"/>
    <property type="match status" value="1"/>
</dbReference>
<keyword evidence="2" id="KW-0723">Serine/threonine-protein kinase</keyword>
<dbReference type="SUPFAM" id="SSF56112">
    <property type="entry name" value="Protein kinase-like (PK-like)"/>
    <property type="match status" value="1"/>
</dbReference>
<keyword evidence="4" id="KW-0732">Signal</keyword>
<dbReference type="Gene3D" id="3.30.200.20">
    <property type="entry name" value="Phosphorylase Kinase, domain 1"/>
    <property type="match status" value="1"/>
</dbReference>
<keyword evidence="7" id="KW-0067">ATP-binding</keyword>
<dbReference type="Pfam" id="PF07714">
    <property type="entry name" value="PK_Tyr_Ser-Thr"/>
    <property type="match status" value="1"/>
</dbReference>
<dbReference type="InterPro" id="IPR011009">
    <property type="entry name" value="Kinase-like_dom_sf"/>
</dbReference>
<evidence type="ECO:0000256" key="9">
    <source>
        <dbReference type="ARBA" id="ARBA00023180"/>
    </source>
</evidence>
<evidence type="ECO:0000256" key="11">
    <source>
        <dbReference type="ARBA" id="ARBA00048679"/>
    </source>
</evidence>
<keyword evidence="6" id="KW-0418">Kinase</keyword>
<dbReference type="InterPro" id="IPR008271">
    <property type="entry name" value="Ser/Thr_kinase_AS"/>
</dbReference>
<evidence type="ECO:0000259" key="12">
    <source>
        <dbReference type="PROSITE" id="PS50011"/>
    </source>
</evidence>
<accession>A0A9W7HWB2</accession>
<dbReference type="EMBL" id="BSYR01000019">
    <property type="protein sequence ID" value="GMI83873.1"/>
    <property type="molecule type" value="Genomic_DNA"/>
</dbReference>
<dbReference type="SMART" id="SM00220">
    <property type="entry name" value="S_TKc"/>
    <property type="match status" value="1"/>
</dbReference>
<reference evidence="13" key="1">
    <citation type="submission" date="2023-05" db="EMBL/GenBank/DDBJ databases">
        <title>Genome and transcriptome analyses reveal genes involved in the formation of fine ridges on petal epidermal cells in Hibiscus trionum.</title>
        <authorList>
            <person name="Koshimizu S."/>
            <person name="Masuda S."/>
            <person name="Ishii T."/>
            <person name="Shirasu K."/>
            <person name="Hoshino A."/>
            <person name="Arita M."/>
        </authorList>
    </citation>
    <scope>NUCLEOTIDE SEQUENCE</scope>
    <source>
        <strain evidence="13">Hamamatsu line</strain>
    </source>
</reference>
<dbReference type="AlphaFoldDB" id="A0A9W7HWB2"/>
<evidence type="ECO:0000313" key="13">
    <source>
        <dbReference type="EMBL" id="GMI83873.1"/>
    </source>
</evidence>
<evidence type="ECO:0000256" key="7">
    <source>
        <dbReference type="ARBA" id="ARBA00022840"/>
    </source>
</evidence>
<keyword evidence="14" id="KW-1185">Reference proteome</keyword>
<dbReference type="InterPro" id="IPR001245">
    <property type="entry name" value="Ser-Thr/Tyr_kinase_cat_dom"/>
</dbReference>
<dbReference type="GO" id="GO:0004674">
    <property type="term" value="F:protein serine/threonine kinase activity"/>
    <property type="evidence" value="ECO:0007669"/>
    <property type="project" value="UniProtKB-KW"/>
</dbReference>
<evidence type="ECO:0000256" key="5">
    <source>
        <dbReference type="ARBA" id="ARBA00022741"/>
    </source>
</evidence>
<proteinExistence type="predicted"/>
<keyword evidence="9" id="KW-0325">Glycoprotein</keyword>
<comment type="catalytic activity">
    <reaction evidence="10">
        <text>L-threonyl-[protein] + ATP = O-phospho-L-threonyl-[protein] + ADP + H(+)</text>
        <dbReference type="Rhea" id="RHEA:46608"/>
        <dbReference type="Rhea" id="RHEA-COMP:11060"/>
        <dbReference type="Rhea" id="RHEA-COMP:11605"/>
        <dbReference type="ChEBI" id="CHEBI:15378"/>
        <dbReference type="ChEBI" id="CHEBI:30013"/>
        <dbReference type="ChEBI" id="CHEBI:30616"/>
        <dbReference type="ChEBI" id="CHEBI:61977"/>
        <dbReference type="ChEBI" id="CHEBI:456216"/>
        <dbReference type="EC" id="2.7.11.1"/>
    </reaction>
</comment>
<comment type="catalytic activity">
    <reaction evidence="11">
        <text>L-seryl-[protein] + ATP = O-phospho-L-seryl-[protein] + ADP + H(+)</text>
        <dbReference type="Rhea" id="RHEA:17989"/>
        <dbReference type="Rhea" id="RHEA-COMP:9863"/>
        <dbReference type="Rhea" id="RHEA-COMP:11604"/>
        <dbReference type="ChEBI" id="CHEBI:15378"/>
        <dbReference type="ChEBI" id="CHEBI:29999"/>
        <dbReference type="ChEBI" id="CHEBI:30616"/>
        <dbReference type="ChEBI" id="CHEBI:83421"/>
        <dbReference type="ChEBI" id="CHEBI:456216"/>
        <dbReference type="EC" id="2.7.11.1"/>
    </reaction>
</comment>
<dbReference type="Proteomes" id="UP001165190">
    <property type="component" value="Unassembled WGS sequence"/>
</dbReference>
<dbReference type="Gene3D" id="1.10.510.10">
    <property type="entry name" value="Transferase(Phosphotransferase) domain 1"/>
    <property type="match status" value="1"/>
</dbReference>
<organism evidence="13 14">
    <name type="scientific">Hibiscus trionum</name>
    <name type="common">Flower of an hour</name>
    <dbReference type="NCBI Taxonomy" id="183268"/>
    <lineage>
        <taxon>Eukaryota</taxon>
        <taxon>Viridiplantae</taxon>
        <taxon>Streptophyta</taxon>
        <taxon>Embryophyta</taxon>
        <taxon>Tracheophyta</taxon>
        <taxon>Spermatophyta</taxon>
        <taxon>Magnoliopsida</taxon>
        <taxon>eudicotyledons</taxon>
        <taxon>Gunneridae</taxon>
        <taxon>Pentapetalae</taxon>
        <taxon>rosids</taxon>
        <taxon>malvids</taxon>
        <taxon>Malvales</taxon>
        <taxon>Malvaceae</taxon>
        <taxon>Malvoideae</taxon>
        <taxon>Hibiscus</taxon>
    </lineage>
</organism>
<protein>
    <recommendedName>
        <fullName evidence="1">non-specific serine/threonine protein kinase</fullName>
        <ecNumber evidence="1">2.7.11.1</ecNumber>
    </recommendedName>
</protein>
<evidence type="ECO:0000256" key="3">
    <source>
        <dbReference type="ARBA" id="ARBA00022679"/>
    </source>
</evidence>
<evidence type="ECO:0000256" key="2">
    <source>
        <dbReference type="ARBA" id="ARBA00022527"/>
    </source>
</evidence>
<dbReference type="PANTHER" id="PTHR27002:SF1077">
    <property type="entry name" value="CYSTEINE-RICH RECEPTOR-LIKE PROTEIN KINASE 4"/>
    <property type="match status" value="1"/>
</dbReference>
<dbReference type="GO" id="GO:0005524">
    <property type="term" value="F:ATP binding"/>
    <property type="evidence" value="ECO:0007669"/>
    <property type="project" value="UniProtKB-KW"/>
</dbReference>
<evidence type="ECO:0000256" key="4">
    <source>
        <dbReference type="ARBA" id="ARBA00022729"/>
    </source>
</evidence>
<dbReference type="PANTHER" id="PTHR27002">
    <property type="entry name" value="RECEPTOR-LIKE SERINE/THREONINE-PROTEIN KINASE SD1-8"/>
    <property type="match status" value="1"/>
</dbReference>